<evidence type="ECO:0000259" key="5">
    <source>
        <dbReference type="PROSITE" id="PS50222"/>
    </source>
</evidence>
<feature type="domain" description="EF-hand" evidence="5">
    <location>
        <begin position="299"/>
        <end position="334"/>
    </location>
</feature>
<proteinExistence type="predicted"/>
<dbReference type="InterPro" id="IPR002048">
    <property type="entry name" value="EF_hand_dom"/>
</dbReference>
<reference evidence="6 7" key="1">
    <citation type="journal article" date="2015" name="Parasit. Vectors">
        <title>Draft genome of the scabies mite.</title>
        <authorList>
            <person name="Rider S.D.Jr."/>
            <person name="Morgan M.S."/>
            <person name="Arlian L.G."/>
        </authorList>
    </citation>
    <scope>NUCLEOTIDE SEQUENCE [LARGE SCALE GENOMIC DNA]</scope>
    <source>
        <strain evidence="6">Arlian Lab</strain>
    </source>
</reference>
<dbReference type="OrthoDB" id="191686at2759"/>
<evidence type="ECO:0000313" key="6">
    <source>
        <dbReference type="EMBL" id="KPM09808.1"/>
    </source>
</evidence>
<keyword evidence="1" id="KW-0479">Metal-binding</keyword>
<organism evidence="6 7">
    <name type="scientific">Sarcoptes scabiei</name>
    <name type="common">Itch mite</name>
    <name type="synonym">Acarus scabiei</name>
    <dbReference type="NCBI Taxonomy" id="52283"/>
    <lineage>
        <taxon>Eukaryota</taxon>
        <taxon>Metazoa</taxon>
        <taxon>Ecdysozoa</taxon>
        <taxon>Arthropoda</taxon>
        <taxon>Chelicerata</taxon>
        <taxon>Arachnida</taxon>
        <taxon>Acari</taxon>
        <taxon>Acariformes</taxon>
        <taxon>Sarcoptiformes</taxon>
        <taxon>Astigmata</taxon>
        <taxon>Psoroptidia</taxon>
        <taxon>Sarcoptoidea</taxon>
        <taxon>Sarcoptidae</taxon>
        <taxon>Sarcoptinae</taxon>
        <taxon>Sarcoptes</taxon>
    </lineage>
</organism>
<name>A0A132AFP1_SARSC</name>
<dbReference type="Pfam" id="PF13499">
    <property type="entry name" value="EF-hand_7"/>
    <property type="match status" value="1"/>
</dbReference>
<keyword evidence="2" id="KW-0677">Repeat</keyword>
<dbReference type="PROSITE" id="PS50222">
    <property type="entry name" value="EF_HAND_2"/>
    <property type="match status" value="2"/>
</dbReference>
<comment type="caution">
    <text evidence="6">The sequence shown here is derived from an EMBL/GenBank/DDBJ whole genome shotgun (WGS) entry which is preliminary data.</text>
</comment>
<dbReference type="PRINTS" id="PR00450">
    <property type="entry name" value="RECOVERIN"/>
</dbReference>
<evidence type="ECO:0000256" key="2">
    <source>
        <dbReference type="ARBA" id="ARBA00022737"/>
    </source>
</evidence>
<dbReference type="SMART" id="SM00054">
    <property type="entry name" value="EFh"/>
    <property type="match status" value="2"/>
</dbReference>
<dbReference type="GO" id="GO:0005509">
    <property type="term" value="F:calcium ion binding"/>
    <property type="evidence" value="ECO:0007669"/>
    <property type="project" value="InterPro"/>
</dbReference>
<evidence type="ECO:0000313" key="7">
    <source>
        <dbReference type="Proteomes" id="UP000616769"/>
    </source>
</evidence>
<dbReference type="InterPro" id="IPR028846">
    <property type="entry name" value="Recoverin"/>
</dbReference>
<accession>A0A132AFP1</accession>
<evidence type="ECO:0000256" key="3">
    <source>
        <dbReference type="ARBA" id="ARBA00022837"/>
    </source>
</evidence>
<evidence type="ECO:0000256" key="4">
    <source>
        <dbReference type="SAM" id="MobiDB-lite"/>
    </source>
</evidence>
<feature type="domain" description="EF-hand" evidence="5">
    <location>
        <begin position="251"/>
        <end position="286"/>
    </location>
</feature>
<dbReference type="PANTHER" id="PTHR23055">
    <property type="entry name" value="CALCIUM BINDING PROTEINS"/>
    <property type="match status" value="1"/>
</dbReference>
<evidence type="ECO:0000256" key="1">
    <source>
        <dbReference type="ARBA" id="ARBA00022723"/>
    </source>
</evidence>
<dbReference type="PROSITE" id="PS00018">
    <property type="entry name" value="EF_HAND_1"/>
    <property type="match status" value="1"/>
</dbReference>
<keyword evidence="3" id="KW-0106">Calcium</keyword>
<dbReference type="Gene3D" id="1.10.238.10">
    <property type="entry name" value="EF-hand"/>
    <property type="match status" value="1"/>
</dbReference>
<dbReference type="AlphaFoldDB" id="A0A132AFP1"/>
<dbReference type="VEuPathDB" id="VectorBase:SSCA002240"/>
<dbReference type="PANTHER" id="PTHR23055:SF167">
    <property type="entry name" value="EF-HAND DOMAIN-CONTAINING PROTEIN"/>
    <property type="match status" value="1"/>
</dbReference>
<dbReference type="InterPro" id="IPR011992">
    <property type="entry name" value="EF-hand-dom_pair"/>
</dbReference>
<gene>
    <name evidence="6" type="ORF">QR98_0083530</name>
</gene>
<dbReference type="CDD" id="cd00051">
    <property type="entry name" value="EFh"/>
    <property type="match status" value="1"/>
</dbReference>
<sequence length="346" mass="39589">MNTSAFALSPSVQSDSRKIVGSYATQKSKQNNYSHLQMICGHESGNRIGNNKEIDPSASNDPIANKFNESHQRTSVSSNASMMNNLKQMESIRFKIKPLRQIMICLAGLIHKALEKGFFFLCDKFDPINKGFVLSKEEKVNEIEMLINEICGGQEFIYRKQQEIDVLCKKTSFTRKEIKLLYWGWKVACPEGVLNEVIFKEIYSQFFPQAGDASLYARFVFQAMFADSLAKNEPITFTEYAKALSLLCRGTIEDKIDWMFTLYDINRDGKITYDEVFRISVAIYALLGFHVIPSHNLRTYEEHARQVFAGLDPNSNGFVTLEQFKEICLKNETVLTSMEQLNIDHI</sequence>
<dbReference type="EMBL" id="JXLN01014112">
    <property type="protein sequence ID" value="KPM09808.1"/>
    <property type="molecule type" value="Genomic_DNA"/>
</dbReference>
<feature type="region of interest" description="Disordered" evidence="4">
    <location>
        <begin position="48"/>
        <end position="78"/>
    </location>
</feature>
<dbReference type="Proteomes" id="UP000616769">
    <property type="component" value="Unassembled WGS sequence"/>
</dbReference>
<protein>
    <submittedName>
        <fullName evidence="6">Ca2+ sensor Calsenilin-like protein</fullName>
    </submittedName>
</protein>
<dbReference type="SUPFAM" id="SSF47473">
    <property type="entry name" value="EF-hand"/>
    <property type="match status" value="1"/>
</dbReference>
<dbReference type="InterPro" id="IPR018247">
    <property type="entry name" value="EF_Hand_1_Ca_BS"/>
</dbReference>